<evidence type="ECO:0000256" key="1">
    <source>
        <dbReference type="ARBA" id="ARBA00001946"/>
    </source>
</evidence>
<dbReference type="PANTHER" id="PTHR45138">
    <property type="entry name" value="REGULATORY COMPONENTS OF SENSORY TRANSDUCTION SYSTEM"/>
    <property type="match status" value="1"/>
</dbReference>
<dbReference type="InterPro" id="IPR000160">
    <property type="entry name" value="GGDEF_dom"/>
</dbReference>
<dbReference type="InterPro" id="IPR043128">
    <property type="entry name" value="Rev_trsase/Diguanyl_cyclase"/>
</dbReference>
<dbReference type="EMBL" id="AAOJ01000003">
    <property type="protein sequence ID" value="EAS64551.1"/>
    <property type="molecule type" value="Genomic_DNA"/>
</dbReference>
<accession>Q1ZPU6</accession>
<name>Q1ZPU6_PHOAS</name>
<dbReference type="Gene3D" id="3.30.70.270">
    <property type="match status" value="1"/>
</dbReference>
<dbReference type="InterPro" id="IPR029787">
    <property type="entry name" value="Nucleotide_cyclase"/>
</dbReference>
<comment type="cofactor">
    <cofactor evidence="1">
        <name>Mg(2+)</name>
        <dbReference type="ChEBI" id="CHEBI:18420"/>
    </cofactor>
</comment>
<sequence>MSNKNSILIESELYEVKIIKKKIILALSLYYVSVLILSGIWYISVTEGPALFGINLFNFLEVIQFIFVFVMLYVFRLARLMKLNMASYILLTVSISVMFILLLATEGANFSYMFLIVTGVTIFALLRNKQAILLYLTASALTFYLACFVHDYPYEALFNLFVCIVLSTSLCSVVNYSNSVAIRKLILYSSVDMLTGLLNRSSLNNVINSNNHTLKALALLDIDHFKSINDAYGHDAGDGAIKAFASCLKENIRDTDVAFRWGGDEFLVLIRGQVNDNIDAYCVFDRLRTTVEAMDIDGVPKFTVSIGYCSYDSNVDIKTLIKQADLALYDSKKTGRNRVAEYKSRISDEQIAA</sequence>
<reference evidence="6 7" key="1">
    <citation type="journal article" date="2009" name="Proc. Natl. Acad. Sci. U.S.A.">
        <title>The genomic basis of trophic strategy in marine bacteria.</title>
        <authorList>
            <person name="Lauro F.M."/>
            <person name="McDougald D."/>
            <person name="Thomas T."/>
            <person name="Williams T.J."/>
            <person name="Egan S."/>
            <person name="Rice S."/>
            <person name="DeMaere M.Z."/>
            <person name="Ting L."/>
            <person name="Ertan H."/>
            <person name="Johnson J."/>
            <person name="Ferriera S."/>
            <person name="Lapidus A."/>
            <person name="Anderson I."/>
            <person name="Kyrpides N."/>
            <person name="Munk A.C."/>
            <person name="Detter C."/>
            <person name="Han C.S."/>
            <person name="Brown M.V."/>
            <person name="Robb F.T."/>
            <person name="Kjelleberg S."/>
            <person name="Cavicchioli R."/>
        </authorList>
    </citation>
    <scope>NUCLEOTIDE SEQUENCE [LARGE SCALE GENOMIC DNA]</scope>
    <source>
        <strain evidence="6 7">S14</strain>
    </source>
</reference>
<evidence type="ECO:0000256" key="4">
    <source>
        <dbReference type="SAM" id="Phobius"/>
    </source>
</evidence>
<dbReference type="FunFam" id="3.30.70.270:FF:000001">
    <property type="entry name" value="Diguanylate cyclase domain protein"/>
    <property type="match status" value="1"/>
</dbReference>
<dbReference type="SMART" id="SM00267">
    <property type="entry name" value="GGDEF"/>
    <property type="match status" value="1"/>
</dbReference>
<dbReference type="PROSITE" id="PS50887">
    <property type="entry name" value="GGDEF"/>
    <property type="match status" value="1"/>
</dbReference>
<feature type="transmembrane region" description="Helical" evidence="4">
    <location>
        <begin position="158"/>
        <end position="176"/>
    </location>
</feature>
<comment type="caution">
    <text evidence="6">The sequence shown here is derived from an EMBL/GenBank/DDBJ whole genome shotgun (WGS) entry which is preliminary data.</text>
</comment>
<dbReference type="OrthoDB" id="5830114at2"/>
<protein>
    <recommendedName>
        <fullName evidence="2">diguanylate cyclase</fullName>
        <ecNumber evidence="2">2.7.7.65</ecNumber>
    </recommendedName>
</protein>
<feature type="transmembrane region" description="Helical" evidence="4">
    <location>
        <begin position="86"/>
        <end position="104"/>
    </location>
</feature>
<dbReference type="CDD" id="cd01949">
    <property type="entry name" value="GGDEF"/>
    <property type="match status" value="1"/>
</dbReference>
<dbReference type="InterPro" id="IPR050469">
    <property type="entry name" value="Diguanylate_Cyclase"/>
</dbReference>
<dbReference type="HOGENOM" id="CLU_000445_11_1_6"/>
<dbReference type="Proteomes" id="UP000001603">
    <property type="component" value="Unassembled WGS sequence"/>
</dbReference>
<feature type="transmembrane region" description="Helical" evidence="4">
    <location>
        <begin position="23"/>
        <end position="44"/>
    </location>
</feature>
<gene>
    <name evidence="6" type="ORF">VAS14_02496</name>
</gene>
<feature type="transmembrane region" description="Helical" evidence="4">
    <location>
        <begin position="50"/>
        <end position="74"/>
    </location>
</feature>
<dbReference type="SUPFAM" id="SSF55073">
    <property type="entry name" value="Nucleotide cyclase"/>
    <property type="match status" value="1"/>
</dbReference>
<evidence type="ECO:0000259" key="5">
    <source>
        <dbReference type="PROSITE" id="PS50887"/>
    </source>
</evidence>
<dbReference type="GO" id="GO:0005886">
    <property type="term" value="C:plasma membrane"/>
    <property type="evidence" value="ECO:0007669"/>
    <property type="project" value="TreeGrafter"/>
</dbReference>
<organism evidence="6 7">
    <name type="scientific">Photobacterium angustum (strain S14 / CCUG 15956)</name>
    <name type="common">Vibrio sp. (strain S14 / CCUG 15956)</name>
    <dbReference type="NCBI Taxonomy" id="314292"/>
    <lineage>
        <taxon>Bacteria</taxon>
        <taxon>Pseudomonadati</taxon>
        <taxon>Pseudomonadota</taxon>
        <taxon>Gammaproteobacteria</taxon>
        <taxon>Vibrionales</taxon>
        <taxon>Vibrionaceae</taxon>
        <taxon>Photobacterium</taxon>
    </lineage>
</organism>
<dbReference type="RefSeq" id="WP_005367724.1">
    <property type="nucleotide sequence ID" value="NZ_CH902600.1"/>
</dbReference>
<dbReference type="GO" id="GO:0043709">
    <property type="term" value="P:cell adhesion involved in single-species biofilm formation"/>
    <property type="evidence" value="ECO:0007669"/>
    <property type="project" value="TreeGrafter"/>
</dbReference>
<dbReference type="Pfam" id="PF00990">
    <property type="entry name" value="GGDEF"/>
    <property type="match status" value="1"/>
</dbReference>
<dbReference type="eggNOG" id="COG3706">
    <property type="taxonomic scope" value="Bacteria"/>
</dbReference>
<evidence type="ECO:0000256" key="2">
    <source>
        <dbReference type="ARBA" id="ARBA00012528"/>
    </source>
</evidence>
<keyword evidence="4" id="KW-0812">Transmembrane</keyword>
<proteinExistence type="predicted"/>
<dbReference type="EC" id="2.7.7.65" evidence="2"/>
<dbReference type="GO" id="GO:1902201">
    <property type="term" value="P:negative regulation of bacterial-type flagellum-dependent cell motility"/>
    <property type="evidence" value="ECO:0007669"/>
    <property type="project" value="TreeGrafter"/>
</dbReference>
<evidence type="ECO:0000256" key="3">
    <source>
        <dbReference type="ARBA" id="ARBA00034247"/>
    </source>
</evidence>
<feature type="domain" description="GGDEF" evidence="5">
    <location>
        <begin position="213"/>
        <end position="344"/>
    </location>
</feature>
<feature type="transmembrane region" description="Helical" evidence="4">
    <location>
        <begin position="133"/>
        <end position="152"/>
    </location>
</feature>
<keyword evidence="4" id="KW-0472">Membrane</keyword>
<dbReference type="NCBIfam" id="TIGR00254">
    <property type="entry name" value="GGDEF"/>
    <property type="match status" value="1"/>
</dbReference>
<dbReference type="GO" id="GO:0052621">
    <property type="term" value="F:diguanylate cyclase activity"/>
    <property type="evidence" value="ECO:0007669"/>
    <property type="project" value="UniProtKB-EC"/>
</dbReference>
<keyword evidence="4" id="KW-1133">Transmembrane helix</keyword>
<dbReference type="PANTHER" id="PTHR45138:SF9">
    <property type="entry name" value="DIGUANYLATE CYCLASE DGCM-RELATED"/>
    <property type="match status" value="1"/>
</dbReference>
<feature type="transmembrane region" description="Helical" evidence="4">
    <location>
        <begin position="110"/>
        <end position="126"/>
    </location>
</feature>
<evidence type="ECO:0000313" key="7">
    <source>
        <dbReference type="Proteomes" id="UP000001603"/>
    </source>
</evidence>
<evidence type="ECO:0000313" key="6">
    <source>
        <dbReference type="EMBL" id="EAS64551.1"/>
    </source>
</evidence>
<comment type="catalytic activity">
    <reaction evidence="3">
        <text>2 GTP = 3',3'-c-di-GMP + 2 diphosphate</text>
        <dbReference type="Rhea" id="RHEA:24898"/>
        <dbReference type="ChEBI" id="CHEBI:33019"/>
        <dbReference type="ChEBI" id="CHEBI:37565"/>
        <dbReference type="ChEBI" id="CHEBI:58805"/>
        <dbReference type="EC" id="2.7.7.65"/>
    </reaction>
</comment>
<dbReference type="AlphaFoldDB" id="Q1ZPU6"/>